<organism evidence="6 7">
    <name type="scientific">Dyadobacter fanqingshengii</name>
    <dbReference type="NCBI Taxonomy" id="2906443"/>
    <lineage>
        <taxon>Bacteria</taxon>
        <taxon>Pseudomonadati</taxon>
        <taxon>Bacteroidota</taxon>
        <taxon>Cytophagia</taxon>
        <taxon>Cytophagales</taxon>
        <taxon>Spirosomataceae</taxon>
        <taxon>Dyadobacter</taxon>
    </lineage>
</organism>
<dbReference type="Pfam" id="PF00196">
    <property type="entry name" value="GerE"/>
    <property type="match status" value="1"/>
</dbReference>
<dbReference type="PRINTS" id="PR00038">
    <property type="entry name" value="HTHLUXR"/>
</dbReference>
<sequence>MKRNTDLSLQTKSQTGFGPHTNSADDPGKKPFQFDGTEQYVLEKQLAMIRTMAQLSSSGVTVYDMQNDIHIFTSKQFYKIYGYEIGELQTNINNEVYDSKIHPDDLEELKKNGYEAMQFIMNVPAEARKQYKMVSEYRILNGHKKYMHVIEQQQILEQDALGNIWLSLGVIDISPNQTDMQGVKYQINNFHTGELIHLAEPTEKGSLTDRELEVLKMISAGKLSKEIGGLLEISVHTVNTHRQRILEKLRADNSIEAVNMAKRNGLI</sequence>
<gene>
    <name evidence="6" type="ORF">LXM24_07015</name>
</gene>
<dbReference type="GO" id="GO:0003677">
    <property type="term" value="F:DNA binding"/>
    <property type="evidence" value="ECO:0007669"/>
    <property type="project" value="UniProtKB-KW"/>
</dbReference>
<evidence type="ECO:0000259" key="5">
    <source>
        <dbReference type="PROSITE" id="PS50043"/>
    </source>
</evidence>
<keyword evidence="1" id="KW-0805">Transcription regulation</keyword>
<comment type="caution">
    <text evidence="6">The sequence shown here is derived from an EMBL/GenBank/DDBJ whole genome shotgun (WGS) entry which is preliminary data.</text>
</comment>
<accession>A0A9X1T8M9</accession>
<keyword evidence="2" id="KW-0238">DNA-binding</keyword>
<dbReference type="Pfam" id="PF08447">
    <property type="entry name" value="PAS_3"/>
    <property type="match status" value="1"/>
</dbReference>
<dbReference type="PANTHER" id="PTHR44688:SF16">
    <property type="entry name" value="DNA-BINDING TRANSCRIPTIONAL ACTIVATOR DEVR_DOSR"/>
    <property type="match status" value="1"/>
</dbReference>
<dbReference type="SUPFAM" id="SSF46894">
    <property type="entry name" value="C-terminal effector domain of the bipartite response regulators"/>
    <property type="match status" value="1"/>
</dbReference>
<dbReference type="AlphaFoldDB" id="A0A9X1T8M9"/>
<evidence type="ECO:0000313" key="6">
    <source>
        <dbReference type="EMBL" id="MCF0039831.1"/>
    </source>
</evidence>
<evidence type="ECO:0000313" key="7">
    <source>
        <dbReference type="Proteomes" id="UP001139700"/>
    </source>
</evidence>
<dbReference type="Gene3D" id="1.10.10.10">
    <property type="entry name" value="Winged helix-like DNA-binding domain superfamily/Winged helix DNA-binding domain"/>
    <property type="match status" value="1"/>
</dbReference>
<proteinExistence type="predicted"/>
<dbReference type="InterPro" id="IPR013655">
    <property type="entry name" value="PAS_fold_3"/>
</dbReference>
<evidence type="ECO:0000256" key="3">
    <source>
        <dbReference type="ARBA" id="ARBA00023163"/>
    </source>
</evidence>
<dbReference type="PROSITE" id="PS00622">
    <property type="entry name" value="HTH_LUXR_1"/>
    <property type="match status" value="1"/>
</dbReference>
<keyword evidence="7" id="KW-1185">Reference proteome</keyword>
<keyword evidence="3" id="KW-0804">Transcription</keyword>
<dbReference type="RefSeq" id="WP_234612269.1">
    <property type="nucleotide sequence ID" value="NZ_CP098806.1"/>
</dbReference>
<dbReference type="PANTHER" id="PTHR44688">
    <property type="entry name" value="DNA-BINDING TRANSCRIPTIONAL ACTIVATOR DEVR_DOSR"/>
    <property type="match status" value="1"/>
</dbReference>
<dbReference type="InterPro" id="IPR000792">
    <property type="entry name" value="Tscrpt_reg_LuxR_C"/>
</dbReference>
<dbReference type="SMART" id="SM00421">
    <property type="entry name" value="HTH_LUXR"/>
    <property type="match status" value="1"/>
</dbReference>
<evidence type="ECO:0000256" key="2">
    <source>
        <dbReference type="ARBA" id="ARBA00023125"/>
    </source>
</evidence>
<feature type="domain" description="HTH luxR-type" evidence="5">
    <location>
        <begin position="200"/>
        <end position="265"/>
    </location>
</feature>
<feature type="compositionally biased region" description="Polar residues" evidence="4">
    <location>
        <begin position="1"/>
        <end position="24"/>
    </location>
</feature>
<dbReference type="PROSITE" id="PS50043">
    <property type="entry name" value="HTH_LUXR_2"/>
    <property type="match status" value="1"/>
</dbReference>
<reference evidence="6" key="1">
    <citation type="submission" date="2021-12" db="EMBL/GenBank/DDBJ databases">
        <title>Novel species in genus Dyadobacter.</title>
        <authorList>
            <person name="Ma C."/>
        </authorList>
    </citation>
    <scope>NUCLEOTIDE SEQUENCE</scope>
    <source>
        <strain evidence="6">CY399</strain>
    </source>
</reference>
<dbReference type="EMBL" id="JAJTTA010000002">
    <property type="protein sequence ID" value="MCF0039831.1"/>
    <property type="molecule type" value="Genomic_DNA"/>
</dbReference>
<dbReference type="Proteomes" id="UP001139700">
    <property type="component" value="Unassembled WGS sequence"/>
</dbReference>
<protein>
    <submittedName>
        <fullName evidence="6">LuxR C-terminal-related transcriptional regulator</fullName>
    </submittedName>
</protein>
<dbReference type="CDD" id="cd06170">
    <property type="entry name" value="LuxR_C_like"/>
    <property type="match status" value="1"/>
</dbReference>
<evidence type="ECO:0000256" key="1">
    <source>
        <dbReference type="ARBA" id="ARBA00023015"/>
    </source>
</evidence>
<evidence type="ECO:0000256" key="4">
    <source>
        <dbReference type="SAM" id="MobiDB-lite"/>
    </source>
</evidence>
<dbReference type="Gene3D" id="3.30.450.20">
    <property type="entry name" value="PAS domain"/>
    <property type="match status" value="1"/>
</dbReference>
<dbReference type="InterPro" id="IPR036388">
    <property type="entry name" value="WH-like_DNA-bd_sf"/>
</dbReference>
<dbReference type="InterPro" id="IPR016032">
    <property type="entry name" value="Sig_transdc_resp-reg_C-effctor"/>
</dbReference>
<dbReference type="GO" id="GO:0006355">
    <property type="term" value="P:regulation of DNA-templated transcription"/>
    <property type="evidence" value="ECO:0007669"/>
    <property type="project" value="InterPro"/>
</dbReference>
<feature type="region of interest" description="Disordered" evidence="4">
    <location>
        <begin position="1"/>
        <end position="34"/>
    </location>
</feature>
<name>A0A9X1T8M9_9BACT</name>